<dbReference type="InterPro" id="IPR036910">
    <property type="entry name" value="HMG_box_dom_sf"/>
</dbReference>
<dbReference type="GO" id="GO:0003677">
    <property type="term" value="F:DNA binding"/>
    <property type="evidence" value="ECO:0007669"/>
    <property type="project" value="UniProtKB-UniRule"/>
</dbReference>
<reference evidence="5 6" key="1">
    <citation type="submission" date="2019-03" db="EMBL/GenBank/DDBJ databases">
        <title>Sequencing 25 genomes of Wallemia mellicola.</title>
        <authorList>
            <person name="Gostincar C."/>
        </authorList>
    </citation>
    <scope>NUCLEOTIDE SEQUENCE [LARGE SCALE GENOMIC DNA]</scope>
    <source>
        <strain evidence="5 6">EXF-6152</strain>
    </source>
</reference>
<dbReference type="SMART" id="SM00398">
    <property type="entry name" value="HMG"/>
    <property type="match status" value="2"/>
</dbReference>
<keyword evidence="2" id="KW-0539">Nucleus</keyword>
<feature type="DNA-binding region" description="HMG box" evidence="2">
    <location>
        <begin position="179"/>
        <end position="257"/>
    </location>
</feature>
<dbReference type="PANTHER" id="PTHR48112">
    <property type="entry name" value="HIGH MOBILITY GROUP PROTEIN DSP1"/>
    <property type="match status" value="1"/>
</dbReference>
<dbReference type="PROSITE" id="PS50118">
    <property type="entry name" value="HMG_BOX_2"/>
    <property type="match status" value="2"/>
</dbReference>
<name>A0A4T0M4E4_9BASI</name>
<evidence type="ECO:0000256" key="2">
    <source>
        <dbReference type="PROSITE-ProRule" id="PRU00267"/>
    </source>
</evidence>
<feature type="region of interest" description="Disordered" evidence="3">
    <location>
        <begin position="28"/>
        <end position="82"/>
    </location>
</feature>
<dbReference type="Gene3D" id="1.10.30.10">
    <property type="entry name" value="High mobility group box domain"/>
    <property type="match status" value="2"/>
</dbReference>
<evidence type="ECO:0000259" key="4">
    <source>
        <dbReference type="PROSITE" id="PS50118"/>
    </source>
</evidence>
<organism evidence="5 6">
    <name type="scientific">Wallemia mellicola</name>
    <dbReference type="NCBI Taxonomy" id="1708541"/>
    <lineage>
        <taxon>Eukaryota</taxon>
        <taxon>Fungi</taxon>
        <taxon>Dikarya</taxon>
        <taxon>Basidiomycota</taxon>
        <taxon>Wallemiomycotina</taxon>
        <taxon>Wallemiomycetes</taxon>
        <taxon>Wallemiales</taxon>
        <taxon>Wallemiaceae</taxon>
        <taxon>Wallemia</taxon>
    </lineage>
</organism>
<keyword evidence="1 2" id="KW-0238">DNA-binding</keyword>
<comment type="caution">
    <text evidence="5">The sequence shown here is derived from an EMBL/GenBank/DDBJ whole genome shotgun (WGS) entry which is preliminary data.</text>
</comment>
<dbReference type="PANTHER" id="PTHR48112:SF22">
    <property type="entry name" value="MITOCHONDRIAL TRANSCRIPTION FACTOR A, ISOFORM B"/>
    <property type="match status" value="1"/>
</dbReference>
<dbReference type="InterPro" id="IPR050342">
    <property type="entry name" value="HMGB"/>
</dbReference>
<evidence type="ECO:0000256" key="3">
    <source>
        <dbReference type="SAM" id="MobiDB-lite"/>
    </source>
</evidence>
<dbReference type="SUPFAM" id="SSF47095">
    <property type="entry name" value="HMG-box"/>
    <property type="match status" value="2"/>
</dbReference>
<feature type="DNA-binding region" description="HMG box" evidence="2">
    <location>
        <begin position="76"/>
        <end position="143"/>
    </location>
</feature>
<dbReference type="InterPro" id="IPR009071">
    <property type="entry name" value="HMG_box_dom"/>
</dbReference>
<feature type="domain" description="HMG box" evidence="4">
    <location>
        <begin position="179"/>
        <end position="257"/>
    </location>
</feature>
<dbReference type="Pfam" id="PF09011">
    <property type="entry name" value="HMG_box_2"/>
    <property type="match status" value="1"/>
</dbReference>
<evidence type="ECO:0000256" key="1">
    <source>
        <dbReference type="ARBA" id="ARBA00023125"/>
    </source>
</evidence>
<dbReference type="GO" id="GO:0005634">
    <property type="term" value="C:nucleus"/>
    <property type="evidence" value="ECO:0007669"/>
    <property type="project" value="UniProtKB-UniRule"/>
</dbReference>
<dbReference type="Pfam" id="PF00505">
    <property type="entry name" value="HMG_box"/>
    <property type="match status" value="1"/>
</dbReference>
<evidence type="ECO:0000313" key="5">
    <source>
        <dbReference type="EMBL" id="TIB80725.1"/>
    </source>
</evidence>
<sequence>MINVSRITQLFPLRGAIQCRQFSQSFPVFDPELDPTASTKPAVKDADKEKAKKQKEKEKEKARKQKDAMKTKLNPPKQAPTPWQLFFTEELEKARQQGKVEIGVISHSASELYKKLTDSEKQPYIEQSKQLRTKQAKEFADYIKSLPLDLLKKENSIRSKLRKQGKKGGVQRIKDPNAPKRPLTAYFAYLKDLRENESIRREVFGDSAVSWIESSIIEQSKTASDKWKELSDDFKQTYKDRATEAKKKYEQVKHEYENSFL</sequence>
<dbReference type="Proteomes" id="UP000310685">
    <property type="component" value="Unassembled WGS sequence"/>
</dbReference>
<feature type="compositionally biased region" description="Basic and acidic residues" evidence="3">
    <location>
        <begin position="42"/>
        <end position="70"/>
    </location>
</feature>
<dbReference type="AlphaFoldDB" id="A0A4T0M4E4"/>
<evidence type="ECO:0000313" key="6">
    <source>
        <dbReference type="Proteomes" id="UP000310685"/>
    </source>
</evidence>
<proteinExistence type="predicted"/>
<dbReference type="EMBL" id="SPRC01000014">
    <property type="protein sequence ID" value="TIB80725.1"/>
    <property type="molecule type" value="Genomic_DNA"/>
</dbReference>
<feature type="domain" description="HMG box" evidence="4">
    <location>
        <begin position="76"/>
        <end position="143"/>
    </location>
</feature>
<accession>A0A4T0M4E4</accession>
<gene>
    <name evidence="5" type="ORF">E3Q22_01734</name>
</gene>
<protein>
    <recommendedName>
        <fullName evidence="4">HMG box domain-containing protein</fullName>
    </recommendedName>
</protein>